<dbReference type="GO" id="GO:0039693">
    <property type="term" value="P:viral DNA genome replication"/>
    <property type="evidence" value="ECO:0007669"/>
    <property type="project" value="UniProtKB-KW"/>
</dbReference>
<dbReference type="InterPro" id="IPR012337">
    <property type="entry name" value="RNaseH-like_sf"/>
</dbReference>
<keyword evidence="3" id="KW-1194">Viral DNA replication</keyword>
<evidence type="ECO:0000256" key="1">
    <source>
        <dbReference type="ARBA" id="ARBA00022722"/>
    </source>
</evidence>
<dbReference type="Gene3D" id="3.30.420.10">
    <property type="entry name" value="Ribonuclease H-like superfamily/Ribonuclease H"/>
    <property type="match status" value="1"/>
</dbReference>
<reference evidence="4 5" key="1">
    <citation type="submission" date="2019-02" db="EMBL/GenBank/DDBJ databases">
        <title>Novel Pseudomonas phage from tap water.</title>
        <authorList>
            <person name="Petrzik K."/>
            <person name="Koloniuk I."/>
            <person name="Lukavsky J."/>
        </authorList>
    </citation>
    <scope>NUCLEOTIDE SEQUENCE [LARGE SCALE GENOMIC DNA]</scope>
</reference>
<dbReference type="Gene3D" id="3.90.1600.10">
    <property type="entry name" value="Palm domain of DNA polymerase"/>
    <property type="match status" value="1"/>
</dbReference>
<accession>A0A6G5QAI4</accession>
<dbReference type="GO" id="GO:0016787">
    <property type="term" value="F:hydrolase activity"/>
    <property type="evidence" value="ECO:0007669"/>
    <property type="project" value="UniProtKB-KW"/>
</dbReference>
<dbReference type="InterPro" id="IPR023211">
    <property type="entry name" value="DNA_pol_palm_dom_sf"/>
</dbReference>
<keyword evidence="5" id="KW-1185">Reference proteome</keyword>
<sequence length="706" mass="79525">MEMLNEQGFVIHRKNRVVDKLAAAIGRALRPVEFMTDEELLSIPAGSVFVFDVETYRNFWYVAFKCLDNGKFVAFERSPDYDFNPTKLLWMLWRFCIVGFNSNGYDLPMIELAIKGATCDELKNASDYIIQSGINYGTKKVTPYDFEKKYKLKIGRYNHIDLFNVCPVNGGLTATPASLKLYSGRLHCERMQDLPFPPDHILTQEDAKVVRPYCCNDLANTELLFNELAPEINLRVDMSEEYGLDLRSKSDAQIAEAVVNSELEKVLGYYPKKVDYPLGDGTPLVYNVPDFIFFQTPLLQEMLETVRNAKFHLDGMGSPISPPSIEKLKVKIGNSVYKIGMGGFHSNEKKKAHVADENTILADNDVESFYPRTILNQRLFPEHLGEAFLIVYDKIVSTRIHAKTMASKCKKEGDRKSAKKWKTIADSLKIVINGLFGKLGNKYSTVYAPQLMLQVTITGQLVLLMLIEALELEGIEVISGNTDGFISKYARSEHAKVRSIIASWEAHTSYKTEETQYLGVYSRDVNSYVAVKAAQDPKTNEWLSTPAFDPESRFVDEKLGCKAKGAYCERGSALNSPLSKNPETLVCADAVLNFIVHGTPVEQTIKACKDFKRFVAVKNVKGGGEKNGVYLGKVVRWYYAKNEAGYIAYVNSGNKVGKSDNARPVMDMPDEFPNDIDYEWYAKEATEMLYDCGRLKKAKTAALSFF</sequence>
<keyword evidence="2" id="KW-0378">Hydrolase</keyword>
<dbReference type="GO" id="GO:0003676">
    <property type="term" value="F:nucleic acid binding"/>
    <property type="evidence" value="ECO:0007669"/>
    <property type="project" value="InterPro"/>
</dbReference>
<dbReference type="GeneID" id="77608976"/>
<evidence type="ECO:0000313" key="4">
    <source>
        <dbReference type="EMBL" id="QBZ71734.1"/>
    </source>
</evidence>
<proteinExistence type="predicted"/>
<keyword evidence="3" id="KW-0235">DNA replication</keyword>
<dbReference type="RefSeq" id="YP_010597322.1">
    <property type="nucleotide sequence ID" value="NC_069740.1"/>
</dbReference>
<evidence type="ECO:0000256" key="3">
    <source>
        <dbReference type="ARBA" id="ARBA00023109"/>
    </source>
</evidence>
<keyword evidence="1" id="KW-0540">Nuclease</keyword>
<dbReference type="KEGG" id="vg:77608976"/>
<dbReference type="SUPFAM" id="SSF53098">
    <property type="entry name" value="Ribonuclease H-like"/>
    <property type="match status" value="1"/>
</dbReference>
<name>A0A6G5QAI4_9CAUD</name>
<evidence type="ECO:0000256" key="2">
    <source>
        <dbReference type="ARBA" id="ARBA00022801"/>
    </source>
</evidence>
<organism evidence="4 5">
    <name type="scientific">Pseudomonas phage KP1</name>
    <dbReference type="NCBI Taxonomy" id="2562463"/>
    <lineage>
        <taxon>Viruses</taxon>
        <taxon>Duplodnaviria</taxon>
        <taxon>Heunggongvirae</taxon>
        <taxon>Uroviricota</taxon>
        <taxon>Caudoviricetes</taxon>
        <taxon>Jondennisvirinae</taxon>
        <taxon>Kipunavirus</taxon>
        <taxon>Kipunavirus KP1</taxon>
    </lineage>
</organism>
<dbReference type="InterPro" id="IPR043502">
    <property type="entry name" value="DNA/RNA_pol_sf"/>
</dbReference>
<protein>
    <submittedName>
        <fullName evidence="4">Uncharacterized protein</fullName>
    </submittedName>
</protein>
<dbReference type="InterPro" id="IPR036397">
    <property type="entry name" value="RNaseH_sf"/>
</dbReference>
<evidence type="ECO:0000313" key="5">
    <source>
        <dbReference type="Proteomes" id="UP000503152"/>
    </source>
</evidence>
<dbReference type="GO" id="GO:0004518">
    <property type="term" value="F:nuclease activity"/>
    <property type="evidence" value="ECO:0007669"/>
    <property type="project" value="UniProtKB-KW"/>
</dbReference>
<dbReference type="Proteomes" id="UP000503152">
    <property type="component" value="Segment"/>
</dbReference>
<dbReference type="SUPFAM" id="SSF56672">
    <property type="entry name" value="DNA/RNA polymerases"/>
    <property type="match status" value="1"/>
</dbReference>
<dbReference type="EMBL" id="MK574078">
    <property type="protein sequence ID" value="QBZ71734.1"/>
    <property type="molecule type" value="Genomic_DNA"/>
</dbReference>